<organism evidence="3 4">
    <name type="scientific">Streptomyces formicae</name>
    <dbReference type="NCBI Taxonomy" id="1616117"/>
    <lineage>
        <taxon>Bacteria</taxon>
        <taxon>Bacillati</taxon>
        <taxon>Actinomycetota</taxon>
        <taxon>Actinomycetes</taxon>
        <taxon>Kitasatosporales</taxon>
        <taxon>Streptomycetaceae</taxon>
        <taxon>Streptomyces</taxon>
    </lineage>
</organism>
<proteinExistence type="predicted"/>
<keyword evidence="4" id="KW-1185">Reference proteome</keyword>
<name>A0A291Q1E6_9ACTN</name>
<gene>
    <name evidence="3" type="ORF">KY5_0300c</name>
</gene>
<evidence type="ECO:0000313" key="3">
    <source>
        <dbReference type="EMBL" id="ATL25318.1"/>
    </source>
</evidence>
<dbReference type="Pfam" id="PF00487">
    <property type="entry name" value="FA_desaturase"/>
    <property type="match status" value="1"/>
</dbReference>
<feature type="transmembrane region" description="Helical" evidence="1">
    <location>
        <begin position="198"/>
        <end position="214"/>
    </location>
</feature>
<dbReference type="GO" id="GO:0016717">
    <property type="term" value="F:oxidoreductase activity, acting on paired donors, with oxidation of a pair of donors resulting in the reduction of molecular oxygen to two molecules of water"/>
    <property type="evidence" value="ECO:0007669"/>
    <property type="project" value="TreeGrafter"/>
</dbReference>
<feature type="transmembrane region" description="Helical" evidence="1">
    <location>
        <begin position="62"/>
        <end position="79"/>
    </location>
</feature>
<protein>
    <submittedName>
        <fullName evidence="3">Fatty acid desaturase</fullName>
    </submittedName>
</protein>
<dbReference type="Proteomes" id="UP000221011">
    <property type="component" value="Chromosome"/>
</dbReference>
<reference evidence="3 4" key="1">
    <citation type="submission" date="2017-08" db="EMBL/GenBank/DDBJ databases">
        <title>Complete Genome Sequence of Streptomyces formicae KY5, the formicamycin producer.</title>
        <authorList>
            <person name="Holmes N.A."/>
            <person name="Devine R."/>
            <person name="Qin Z."/>
            <person name="Seipke R.F."/>
            <person name="Wilkinson B."/>
            <person name="Hutchings M.I."/>
        </authorList>
    </citation>
    <scope>NUCLEOTIDE SEQUENCE [LARGE SCALE GENOMIC DNA]</scope>
    <source>
        <strain evidence="3 4">KY5</strain>
    </source>
</reference>
<dbReference type="KEGG" id="sfk:KY5_0300c"/>
<dbReference type="PANTHER" id="PTHR19353">
    <property type="entry name" value="FATTY ACID DESATURASE 2"/>
    <property type="match status" value="1"/>
</dbReference>
<dbReference type="AlphaFoldDB" id="A0A291Q1E6"/>
<dbReference type="EMBL" id="CP022685">
    <property type="protein sequence ID" value="ATL25318.1"/>
    <property type="molecule type" value="Genomic_DNA"/>
</dbReference>
<keyword evidence="1" id="KW-1133">Transmembrane helix</keyword>
<dbReference type="InterPro" id="IPR012171">
    <property type="entry name" value="Fatty_acid_desaturase"/>
</dbReference>
<dbReference type="GO" id="GO:0016020">
    <property type="term" value="C:membrane"/>
    <property type="evidence" value="ECO:0007669"/>
    <property type="project" value="TreeGrafter"/>
</dbReference>
<keyword evidence="1" id="KW-0472">Membrane</keyword>
<sequence length="319" mass="35643">MGRPADGAAGCDARTSMDAVAIREVRNAIRGEIRGRLFTLKVLVCALITAAGCWLALQSQLSLRLCGVLLIGLMFAHAAELQHETLHGLAYRGRRANRVVGVLLGLPMLISYTAYRVAHMRHHRDLGTPGNREFFDYGDQYGAGDGGSRIGTALTWFARFTMAYHYWQFGVGVGKALRGSNFDGESAVNTRRIRVEHLLAVAALVAAAVLSVVFASPAVLWLWVLPMVVVAAPMHALIELPEHFRCETLDRSPFANTRTIKSNWLLTWYTNGNNFHVEHHLMPNLPIERLPDLHVEVRDRLRHYHPGYFAYFRSFIGSK</sequence>
<feature type="domain" description="Fatty acid desaturase" evidence="2">
    <location>
        <begin position="67"/>
        <end position="311"/>
    </location>
</feature>
<keyword evidence="1" id="KW-0812">Transmembrane</keyword>
<dbReference type="GO" id="GO:0008610">
    <property type="term" value="P:lipid biosynthetic process"/>
    <property type="evidence" value="ECO:0007669"/>
    <property type="project" value="UniProtKB-ARBA"/>
</dbReference>
<accession>A0A291Q1E6</accession>
<feature type="transmembrane region" description="Helical" evidence="1">
    <location>
        <begin position="99"/>
        <end position="118"/>
    </location>
</feature>
<evidence type="ECO:0000313" key="4">
    <source>
        <dbReference type="Proteomes" id="UP000221011"/>
    </source>
</evidence>
<evidence type="ECO:0000259" key="2">
    <source>
        <dbReference type="Pfam" id="PF00487"/>
    </source>
</evidence>
<evidence type="ECO:0000256" key="1">
    <source>
        <dbReference type="SAM" id="Phobius"/>
    </source>
</evidence>
<dbReference type="PANTHER" id="PTHR19353:SF19">
    <property type="entry name" value="DELTA(5) FATTY ACID DESATURASE C-RELATED"/>
    <property type="match status" value="1"/>
</dbReference>
<dbReference type="InterPro" id="IPR005804">
    <property type="entry name" value="FA_desaturase_dom"/>
</dbReference>
<feature type="transmembrane region" description="Helical" evidence="1">
    <location>
        <begin position="38"/>
        <end position="57"/>
    </location>
</feature>